<reference evidence="6" key="1">
    <citation type="submission" date="2025-08" db="UniProtKB">
        <authorList>
            <consortium name="Ensembl"/>
        </authorList>
    </citation>
    <scope>IDENTIFICATION</scope>
</reference>
<feature type="region of interest" description="Disordered" evidence="4">
    <location>
        <begin position="238"/>
        <end position="272"/>
    </location>
</feature>
<dbReference type="Pfam" id="PF01593">
    <property type="entry name" value="Amino_oxidase"/>
    <property type="match status" value="1"/>
</dbReference>
<dbReference type="Gene3D" id="3.90.660.10">
    <property type="match status" value="1"/>
</dbReference>
<protein>
    <submittedName>
        <fullName evidence="6">Spermine oxidase</fullName>
    </submittedName>
</protein>
<accession>A0A8C9LJH5</accession>
<dbReference type="InterPro" id="IPR002937">
    <property type="entry name" value="Amino_oxidase"/>
</dbReference>
<reference evidence="6" key="2">
    <citation type="submission" date="2025-09" db="UniProtKB">
        <authorList>
            <consortium name="Ensembl"/>
        </authorList>
    </citation>
    <scope>IDENTIFICATION</scope>
</reference>
<dbReference type="SUPFAM" id="SSF54373">
    <property type="entry name" value="FAD-linked reductases, C-terminal domain"/>
    <property type="match status" value="1"/>
</dbReference>
<evidence type="ECO:0000256" key="4">
    <source>
        <dbReference type="SAM" id="MobiDB-lite"/>
    </source>
</evidence>
<dbReference type="Pfam" id="PF13450">
    <property type="entry name" value="NAD_binding_8"/>
    <property type="match status" value="1"/>
</dbReference>
<dbReference type="FunFam" id="3.90.660.10:FF:000004">
    <property type="entry name" value="spermine oxidase isoform X2"/>
    <property type="match status" value="1"/>
</dbReference>
<evidence type="ECO:0000259" key="5">
    <source>
        <dbReference type="Pfam" id="PF01593"/>
    </source>
</evidence>
<dbReference type="FunFam" id="3.50.50.60:FF:000448">
    <property type="entry name" value="Putative polyamine oxidase 5 isoform A"/>
    <property type="match status" value="1"/>
</dbReference>
<dbReference type="GO" id="GO:0046592">
    <property type="term" value="F:polyamine oxidase activity"/>
    <property type="evidence" value="ECO:0007669"/>
    <property type="project" value="TreeGrafter"/>
</dbReference>
<dbReference type="GO" id="GO:0046208">
    <property type="term" value="P:spermine catabolic process"/>
    <property type="evidence" value="ECO:0007669"/>
    <property type="project" value="TreeGrafter"/>
</dbReference>
<dbReference type="SUPFAM" id="SSF51905">
    <property type="entry name" value="FAD/NAD(P)-binding domain"/>
    <property type="match status" value="1"/>
</dbReference>
<feature type="compositionally biased region" description="Basic and acidic residues" evidence="4">
    <location>
        <begin position="241"/>
        <end position="258"/>
    </location>
</feature>
<dbReference type="Proteomes" id="UP000694416">
    <property type="component" value="Unplaced"/>
</dbReference>
<evidence type="ECO:0000313" key="7">
    <source>
        <dbReference type="Proteomes" id="UP000694416"/>
    </source>
</evidence>
<feature type="domain" description="Amine oxidase" evidence="5">
    <location>
        <begin position="275"/>
        <end position="511"/>
    </location>
</feature>
<dbReference type="PANTHER" id="PTHR10742:SF416">
    <property type="entry name" value="SPERMINE OXIDASE"/>
    <property type="match status" value="1"/>
</dbReference>
<organism evidence="6 7">
    <name type="scientific">Piliocolobus tephrosceles</name>
    <name type="common">Ugandan red Colobus</name>
    <dbReference type="NCBI Taxonomy" id="591936"/>
    <lineage>
        <taxon>Eukaryota</taxon>
        <taxon>Metazoa</taxon>
        <taxon>Chordata</taxon>
        <taxon>Craniata</taxon>
        <taxon>Vertebrata</taxon>
        <taxon>Euteleostomi</taxon>
        <taxon>Mammalia</taxon>
        <taxon>Eutheria</taxon>
        <taxon>Euarchontoglires</taxon>
        <taxon>Primates</taxon>
        <taxon>Haplorrhini</taxon>
        <taxon>Catarrhini</taxon>
        <taxon>Cercopithecidae</taxon>
        <taxon>Colobinae</taxon>
        <taxon>Piliocolobus</taxon>
    </lineage>
</organism>
<dbReference type="PRINTS" id="PR00419">
    <property type="entry name" value="ADXRDTASE"/>
</dbReference>
<dbReference type="InterPro" id="IPR036188">
    <property type="entry name" value="FAD/NAD-bd_sf"/>
</dbReference>
<name>A0A8C9LJH5_9PRIM</name>
<evidence type="ECO:0000256" key="2">
    <source>
        <dbReference type="ARBA" id="ARBA00022630"/>
    </source>
</evidence>
<sequence length="522" mass="58187">MQSCESSGDSADDPLSRGLRRRGQPRVVVIGAGLAGLAAAKALLEQGFTDVTVLEASSHIGGRVQSVKLGKCALSTVSRGYLGTGGFELGAFCLRWRCDEVFSVSLMGSFWQVYNLTQEFFRHDKPVNAESQNSVGVFTREEVRNRIRNDPDDPEATKRLKLAMIQQYLKVESCESSSHSMDEVSLSAFGEWTEIPGAHHIIPSGFMRVVELLAEGIPAHVIQLGKPVRCIHWDQASARPRGPEIEPRGEGDHNHDTGEGSQGGEEPRGGRWDEDEQWPVVVECEDCELIPADHVIVTVSLGVLKRQYTSFFRPGLPTEKVAAIHRLGIGTTDKIFLEFEEPFWGPECNSLQFVWEDEAESRTLTYPPELWYRKICGFDVLYPPERYGHVLSGWICGEEALVMEKCDDEAVAEICTEMLRQFTGNPNIPKPRRILRSAWGSNPYFRGSYSYTQVGSSGADVEKLAKPLPYTESSKTAPMQVLFSGEATHRKYYSTTHGALLSGQREAARLIEMYRDLFQQGT</sequence>
<dbReference type="PANTHER" id="PTHR10742">
    <property type="entry name" value="FLAVIN MONOAMINE OXIDASE"/>
    <property type="match status" value="1"/>
</dbReference>
<dbReference type="Gene3D" id="3.50.50.60">
    <property type="entry name" value="FAD/NAD(P)-binding domain"/>
    <property type="match status" value="2"/>
</dbReference>
<keyword evidence="3" id="KW-0274">FAD</keyword>
<evidence type="ECO:0000256" key="1">
    <source>
        <dbReference type="ARBA" id="ARBA00001974"/>
    </source>
</evidence>
<evidence type="ECO:0000313" key="6">
    <source>
        <dbReference type="Ensembl" id="ENSPTEP00000005828.1"/>
    </source>
</evidence>
<proteinExistence type="predicted"/>
<dbReference type="AlphaFoldDB" id="A0A8C9LJH5"/>
<dbReference type="InterPro" id="IPR050281">
    <property type="entry name" value="Flavin_monoamine_oxidase"/>
</dbReference>
<evidence type="ECO:0000256" key="3">
    <source>
        <dbReference type="ARBA" id="ARBA00022827"/>
    </source>
</evidence>
<keyword evidence="2" id="KW-0285">Flavoprotein</keyword>
<keyword evidence="7" id="KW-1185">Reference proteome</keyword>
<comment type="cofactor">
    <cofactor evidence="1">
        <name>FAD</name>
        <dbReference type="ChEBI" id="CHEBI:57692"/>
    </cofactor>
</comment>
<dbReference type="Ensembl" id="ENSPTET00000008963.1">
    <property type="protein sequence ID" value="ENSPTEP00000005828.1"/>
    <property type="gene ID" value="ENSPTEG00000006717.1"/>
</dbReference>